<gene>
    <name evidence="1" type="ORF">RM423_13605</name>
</gene>
<name>A0ABU2JBR5_9ACTN</name>
<dbReference type="RefSeq" id="WP_311423579.1">
    <property type="nucleotide sequence ID" value="NZ_JAVREH010000017.1"/>
</dbReference>
<keyword evidence="2" id="KW-1185">Reference proteome</keyword>
<evidence type="ECO:0000313" key="2">
    <source>
        <dbReference type="Proteomes" id="UP001183176"/>
    </source>
</evidence>
<reference evidence="2" key="1">
    <citation type="submission" date="2023-07" db="EMBL/GenBank/DDBJ databases">
        <title>30 novel species of actinomycetes from the DSMZ collection.</title>
        <authorList>
            <person name="Nouioui I."/>
        </authorList>
    </citation>
    <scope>NUCLEOTIDE SEQUENCE [LARGE SCALE GENOMIC DNA]</scope>
    <source>
        <strain evidence="2">DSM 44399</strain>
    </source>
</reference>
<dbReference type="Pfam" id="PF20773">
    <property type="entry name" value="InhA-like_MAM"/>
    <property type="match status" value="1"/>
</dbReference>
<comment type="caution">
    <text evidence="1">The sequence shown here is derived from an EMBL/GenBank/DDBJ whole genome shotgun (WGS) entry which is preliminary data.</text>
</comment>
<evidence type="ECO:0000313" key="1">
    <source>
        <dbReference type="EMBL" id="MDT0262428.1"/>
    </source>
</evidence>
<dbReference type="EMBL" id="JAVREH010000017">
    <property type="protein sequence ID" value="MDT0262428.1"/>
    <property type="molecule type" value="Genomic_DNA"/>
</dbReference>
<accession>A0ABU2JBR5</accession>
<organism evidence="1 2">
    <name type="scientific">Jatrophihabitans lederbergiae</name>
    <dbReference type="NCBI Taxonomy" id="3075547"/>
    <lineage>
        <taxon>Bacteria</taxon>
        <taxon>Bacillati</taxon>
        <taxon>Actinomycetota</taxon>
        <taxon>Actinomycetes</taxon>
        <taxon>Jatrophihabitantales</taxon>
        <taxon>Jatrophihabitantaceae</taxon>
        <taxon>Jatrophihabitans</taxon>
    </lineage>
</organism>
<dbReference type="Proteomes" id="UP001183176">
    <property type="component" value="Unassembled WGS sequence"/>
</dbReference>
<protein>
    <submittedName>
        <fullName evidence="1">Immune inhibitor A</fullName>
    </submittedName>
</protein>
<dbReference type="Gene3D" id="2.60.120.260">
    <property type="entry name" value="Galactose-binding domain-like"/>
    <property type="match status" value="1"/>
</dbReference>
<proteinExistence type="predicted"/>
<sequence length="182" mass="19844">MHPSRSWGSTNPVRRAVTDDLARAIAVHPMSGRTDWYSGMADASTASVTVPVARLGAKARLDFALWYDTEPSDVLTLQQSADGGTTWTPLPFTFTAGRESYSRSSTVSGYSGHRWYEARAQLAPAAGPVQLRWTYLTDTRYHGRGVYLDRIRVSDSHGTVFNDSRPEDAATVTAVGFAPASD</sequence>